<dbReference type="Gene3D" id="3.90.550.10">
    <property type="entry name" value="Spore Coat Polysaccharide Biosynthesis Protein SpsA, Chain A"/>
    <property type="match status" value="1"/>
</dbReference>
<feature type="domain" description="O-GlcNAc transferase C-terminal" evidence="11">
    <location>
        <begin position="256"/>
        <end position="406"/>
    </location>
</feature>
<dbReference type="SUPFAM" id="SSF53448">
    <property type="entry name" value="Nucleotide-diphospho-sugar transferases"/>
    <property type="match status" value="1"/>
</dbReference>
<dbReference type="CDD" id="cd00761">
    <property type="entry name" value="Glyco_tranf_GTA_type"/>
    <property type="match status" value="1"/>
</dbReference>
<dbReference type="KEGG" id="bfz:BAU07_15440"/>
<evidence type="ECO:0000256" key="1">
    <source>
        <dbReference type="ARBA" id="ARBA00004922"/>
    </source>
</evidence>
<name>A0A193GG93_9BORD</name>
<proteinExistence type="inferred from homology"/>
<dbReference type="SMART" id="SM00028">
    <property type="entry name" value="TPR"/>
    <property type="match status" value="5"/>
</dbReference>
<dbReference type="InterPro" id="IPR051939">
    <property type="entry name" value="Glycosyltr_41/O-GlcNAc_trsf"/>
</dbReference>
<dbReference type="Pfam" id="PF13844">
    <property type="entry name" value="Glyco_transf_41"/>
    <property type="match status" value="2"/>
</dbReference>
<organism evidence="12 13">
    <name type="scientific">Bordetella flabilis</name>
    <dbReference type="NCBI Taxonomy" id="463014"/>
    <lineage>
        <taxon>Bacteria</taxon>
        <taxon>Pseudomonadati</taxon>
        <taxon>Pseudomonadota</taxon>
        <taxon>Betaproteobacteria</taxon>
        <taxon>Burkholderiales</taxon>
        <taxon>Alcaligenaceae</taxon>
        <taxon>Bordetella</taxon>
    </lineage>
</organism>
<dbReference type="EC" id="2.4.1.255" evidence="3"/>
<dbReference type="Gene3D" id="3.40.50.11380">
    <property type="match status" value="1"/>
</dbReference>
<evidence type="ECO:0000259" key="10">
    <source>
        <dbReference type="Pfam" id="PF00535"/>
    </source>
</evidence>
<dbReference type="InterPro" id="IPR029489">
    <property type="entry name" value="OGT/SEC/SPY_C"/>
</dbReference>
<dbReference type="InterPro" id="IPR029044">
    <property type="entry name" value="Nucleotide-diphossugar_trans"/>
</dbReference>
<dbReference type="Pfam" id="PF00535">
    <property type="entry name" value="Glycos_transf_2"/>
    <property type="match status" value="1"/>
</dbReference>
<feature type="repeat" description="TPR" evidence="8">
    <location>
        <begin position="37"/>
        <end position="70"/>
    </location>
</feature>
<dbReference type="Pfam" id="PF13428">
    <property type="entry name" value="TPR_14"/>
    <property type="match status" value="1"/>
</dbReference>
<feature type="domain" description="O-GlcNAc transferase C-terminal" evidence="11">
    <location>
        <begin position="428"/>
        <end position="605"/>
    </location>
</feature>
<feature type="compositionally biased region" description="Polar residues" evidence="9">
    <location>
        <begin position="981"/>
        <end position="992"/>
    </location>
</feature>
<dbReference type="Gene3D" id="1.25.40.10">
    <property type="entry name" value="Tetratricopeptide repeat domain"/>
    <property type="match status" value="1"/>
</dbReference>
<evidence type="ECO:0000256" key="8">
    <source>
        <dbReference type="PROSITE-ProRule" id="PRU00339"/>
    </source>
</evidence>
<feature type="domain" description="Glycosyltransferase 2-like" evidence="10">
    <location>
        <begin position="1004"/>
        <end position="1138"/>
    </location>
</feature>
<dbReference type="GO" id="GO:0097363">
    <property type="term" value="F:protein O-acetylglucosaminyltransferase activity"/>
    <property type="evidence" value="ECO:0007669"/>
    <property type="project" value="UniProtKB-EC"/>
</dbReference>
<evidence type="ECO:0000256" key="3">
    <source>
        <dbReference type="ARBA" id="ARBA00011970"/>
    </source>
</evidence>
<dbReference type="STRING" id="463014.BAU07_15440"/>
<feature type="repeat" description="TPR" evidence="8">
    <location>
        <begin position="174"/>
        <end position="207"/>
    </location>
</feature>
<evidence type="ECO:0000256" key="6">
    <source>
        <dbReference type="ARBA" id="ARBA00022737"/>
    </source>
</evidence>
<comment type="pathway">
    <text evidence="1">Protein modification; protein glycosylation.</text>
</comment>
<evidence type="ECO:0000256" key="4">
    <source>
        <dbReference type="ARBA" id="ARBA00022676"/>
    </source>
</evidence>
<dbReference type="OrthoDB" id="101857at2"/>
<keyword evidence="5" id="KW-0808">Transferase</keyword>
<evidence type="ECO:0000256" key="5">
    <source>
        <dbReference type="ARBA" id="ARBA00022679"/>
    </source>
</evidence>
<dbReference type="PANTHER" id="PTHR44835:SF1">
    <property type="entry name" value="PROTEIN O-GLCNAC TRANSFERASE"/>
    <property type="match status" value="1"/>
</dbReference>
<evidence type="ECO:0000313" key="12">
    <source>
        <dbReference type="EMBL" id="ANN78314.1"/>
    </source>
</evidence>
<keyword evidence="13" id="KW-1185">Reference proteome</keyword>
<keyword evidence="4" id="KW-0328">Glycosyltransferase</keyword>
<evidence type="ECO:0000259" key="11">
    <source>
        <dbReference type="Pfam" id="PF13844"/>
    </source>
</evidence>
<evidence type="ECO:0000256" key="2">
    <source>
        <dbReference type="ARBA" id="ARBA00005386"/>
    </source>
</evidence>
<dbReference type="InterPro" id="IPR011990">
    <property type="entry name" value="TPR-like_helical_dom_sf"/>
</dbReference>
<dbReference type="PANTHER" id="PTHR44835">
    <property type="entry name" value="UDP-N-ACETYLGLUCOSAMINE--PEPTIDE N-ACETYLGLUCOSAMINYLTRANSFERASE SPINDLY-RELATED"/>
    <property type="match status" value="1"/>
</dbReference>
<dbReference type="PROSITE" id="PS50005">
    <property type="entry name" value="TPR"/>
    <property type="match status" value="2"/>
</dbReference>
<protein>
    <recommendedName>
        <fullName evidence="3">protein O-GlcNAc transferase</fullName>
        <ecNumber evidence="3">2.4.1.255</ecNumber>
    </recommendedName>
</protein>
<comment type="similarity">
    <text evidence="2">Belongs to the glycosyltransferase 41 family. O-GlcNAc transferase subfamily.</text>
</comment>
<dbReference type="Pfam" id="PF13432">
    <property type="entry name" value="TPR_16"/>
    <property type="match status" value="1"/>
</dbReference>
<reference evidence="12 13" key="1">
    <citation type="submission" date="2016-06" db="EMBL/GenBank/DDBJ databases">
        <title>Complete genome sequences of Bordetella bronchialis and Bordetella flabilis.</title>
        <authorList>
            <person name="LiPuma J.J."/>
            <person name="Spilker T."/>
        </authorList>
    </citation>
    <scope>NUCLEOTIDE SEQUENCE [LARGE SCALE GENOMIC DNA]</scope>
    <source>
        <strain evidence="12 13">AU10664</strain>
    </source>
</reference>
<evidence type="ECO:0000313" key="13">
    <source>
        <dbReference type="Proteomes" id="UP000091926"/>
    </source>
</evidence>
<gene>
    <name evidence="12" type="ORF">BAU07_15440</name>
</gene>
<dbReference type="Pfam" id="PF13181">
    <property type="entry name" value="TPR_8"/>
    <property type="match status" value="1"/>
</dbReference>
<dbReference type="Proteomes" id="UP000091926">
    <property type="component" value="Chromosome"/>
</dbReference>
<accession>A0A193GG93</accession>
<dbReference type="SUPFAM" id="SSF48452">
    <property type="entry name" value="TPR-like"/>
    <property type="match status" value="1"/>
</dbReference>
<evidence type="ECO:0000256" key="7">
    <source>
        <dbReference type="ARBA" id="ARBA00022803"/>
    </source>
</evidence>
<dbReference type="InterPro" id="IPR001173">
    <property type="entry name" value="Glyco_trans_2-like"/>
</dbReference>
<keyword evidence="7 8" id="KW-0802">TPR repeat</keyword>
<feature type="region of interest" description="Disordered" evidence="9">
    <location>
        <begin position="930"/>
        <end position="999"/>
    </location>
</feature>
<dbReference type="SUPFAM" id="SSF53756">
    <property type="entry name" value="UDP-Glycosyltransferase/glycogen phosphorylase"/>
    <property type="match status" value="1"/>
</dbReference>
<dbReference type="EMBL" id="CP016172">
    <property type="protein sequence ID" value="ANN78314.1"/>
    <property type="molecule type" value="Genomic_DNA"/>
</dbReference>
<dbReference type="RefSeq" id="WP_066659340.1">
    <property type="nucleotide sequence ID" value="NZ_CBCSCL010000021.1"/>
</dbReference>
<dbReference type="InterPro" id="IPR019734">
    <property type="entry name" value="TPR_rpt"/>
</dbReference>
<keyword evidence="6" id="KW-0677">Repeat</keyword>
<evidence type="ECO:0000256" key="9">
    <source>
        <dbReference type="SAM" id="MobiDB-lite"/>
    </source>
</evidence>
<sequence>MAKSSLPPLRNQVSAVAAQRMALQQARARTRRLPWEPTGWKELGALLRKTGELDEGREALQKATDLAPEDAGSWILLGQLEASAGNDRLAKNHFEHALTLDNDAAEANQGMADILFRSDENEVALTYADRVLEQKPNDVAALSRKVQLLTRLRRFDQAAVICQKLIQQDPRNGWTHWNDLGNINRDLGDLDEAEACYRKAASLTATDPVPLSNRLTLLHYMPDRTAEDILNACKDWSARFAPPKTGKRPIPADLSPGRILRVGMYSDGFRQHPVGAMTTPALEHLVKLGIEIYAYTTNNVVDSVTRRLMRVAKQWTPIATLTVEQLAQRVMEDRIDILIDLSGHNAGNRIRTMTLQPAPVQVKWVGGLINTTGVEAIDYLLSDAIESPPGSDHLYTEKLIRMPDDYICYMPPARVPDVGPLPARRNGHITFGCFNNPTKINGVLLAEWARLLSAVPGSKLFLKGGSYESPEVCERIRGIFADHGIAGDRIRLEGHSPHYEVFERYNDVDVALDPWPYSGGLTTCEAMLMGVPVVTLPGPTFAGRHSATHLVNAGMPELVAKDWDEYRQRALELVGDLDSLSTIRAHLRQILLQSAVCDGPRFARNLANALRAIWQRYCSGKHPAALAFTAEGKPWFEDEDAPMEIVQPDFDASLQETQEGGDFHFGIQGKIIALDHGGILATAPAMQTLNQAGALTIVVIDPASRLQEVSRLKADKLLHHHQPHVALGDGEPGVLYTCLDTELTGTLEPLLPARQQTFMQQAATVLAKLPIATIRLDRIDGLDTLDWLVLSESHDNVKLLQGAERLLPNLLIVHARVLFTDVFNGQSELADLGRELARYGFRLLRLENQRMGSLFSDPTLRRVYGDVQSQLLSCDAVFVPDEQRIKALDNNQRAKLALILHGAYRATDLAHRVLQATGESSADAYLAAQLPKSGEQERESKAAAMEPTQQALPRPAMAVPSSQERDPTHTASPRVPPGSDVPSSKADSQATKRSPMGGKRPFVSVVVPSYNRADDLRRCLYSILAVDCDELEIIVSDNASPDHTQDVLAEFKDPRIKAYRQDENVGAELNMAFIFEKASGEWVITLTDDDWLMPQAVSVIRESVRCDPNVGFILSPLRQINAEGGLVPDHLLLPLPDKAEQQHHFRRFPAGPESLRTLFWHGHVFSRWILRRDVIDLAGYRRQIGRHLYSPMWITSKALLNHPTIYTNTHVVTHRVFNKIHWEYPDDYMYGGVIDMIKELLASQPDHLAKMLESTAGRALAQIPFVLGHGKDHLDRYVRALMKFPEFTRIPTFSASLVKKLGAVGADESIVRIARNPSKAG</sequence>
<dbReference type="Gene3D" id="3.40.50.2000">
    <property type="entry name" value="Glycogen Phosphorylase B"/>
    <property type="match status" value="1"/>
</dbReference>